<feature type="non-terminal residue" evidence="3">
    <location>
        <position position="1"/>
    </location>
</feature>
<evidence type="ECO:0000256" key="1">
    <source>
        <dbReference type="SAM" id="MobiDB-lite"/>
    </source>
</evidence>
<name>A0A136IW41_9PEZI</name>
<dbReference type="InParanoid" id="A0A136IW41"/>
<dbReference type="Proteomes" id="UP000070501">
    <property type="component" value="Unassembled WGS sequence"/>
</dbReference>
<evidence type="ECO:0000313" key="3">
    <source>
        <dbReference type="EMBL" id="KXJ88996.1"/>
    </source>
</evidence>
<keyword evidence="2" id="KW-0472">Membrane</keyword>
<feature type="region of interest" description="Disordered" evidence="1">
    <location>
        <begin position="209"/>
        <end position="245"/>
    </location>
</feature>
<gene>
    <name evidence="3" type="ORF">Micbo1qcDRAFT_213273</name>
</gene>
<keyword evidence="2" id="KW-1133">Transmembrane helix</keyword>
<evidence type="ECO:0000313" key="4">
    <source>
        <dbReference type="Proteomes" id="UP000070501"/>
    </source>
</evidence>
<protein>
    <submittedName>
        <fullName evidence="3">Uncharacterized protein</fullName>
    </submittedName>
</protein>
<reference evidence="4" key="1">
    <citation type="submission" date="2016-02" db="EMBL/GenBank/DDBJ databases">
        <title>Draft genome sequence of Microdochium bolleyi, a fungal endophyte of beachgrass.</title>
        <authorList>
            <consortium name="DOE Joint Genome Institute"/>
            <person name="David A.S."/>
            <person name="May G."/>
            <person name="Haridas S."/>
            <person name="Lim J."/>
            <person name="Wang M."/>
            <person name="Labutti K."/>
            <person name="Lipzen A."/>
            <person name="Barry K."/>
            <person name="Grigoriev I.V."/>
        </authorList>
    </citation>
    <scope>NUCLEOTIDE SEQUENCE [LARGE SCALE GENOMIC DNA]</scope>
    <source>
        <strain evidence="4">J235TASD1</strain>
    </source>
</reference>
<keyword evidence="2" id="KW-0812">Transmembrane</keyword>
<keyword evidence="4" id="KW-1185">Reference proteome</keyword>
<dbReference type="EMBL" id="KQ964256">
    <property type="protein sequence ID" value="KXJ88996.1"/>
    <property type="molecule type" value="Genomic_DNA"/>
</dbReference>
<proteinExistence type="predicted"/>
<evidence type="ECO:0000256" key="2">
    <source>
        <dbReference type="SAM" id="Phobius"/>
    </source>
</evidence>
<accession>A0A136IW41</accession>
<dbReference type="AlphaFoldDB" id="A0A136IW41"/>
<feature type="transmembrane region" description="Helical" evidence="2">
    <location>
        <begin position="160"/>
        <end position="183"/>
    </location>
</feature>
<sequence length="245" mass="26365">VIILCTISTNHATAEPTLQNQPCFHSELGHNDTNTATMGLEVTHPSGVYTVNHNATEAEQICVNGGWAMAIPVEQPLGFDSNFVGIAGNDTAFAPMAACCGQFGFPMQYAPPCMLWCGTGETTFAEIRQCWSKNGFVPEATLRLGPSGETAPVWLSRNQIVGISVGAALAVILALGSIIWCCVRRRRSQAREKTRRVAAVMEECRSKEKGPRVGFEPPQYGSGLGKMKPKDGYQPVNLGRHEAGV</sequence>
<organism evidence="3 4">
    <name type="scientific">Microdochium bolleyi</name>
    <dbReference type="NCBI Taxonomy" id="196109"/>
    <lineage>
        <taxon>Eukaryota</taxon>
        <taxon>Fungi</taxon>
        <taxon>Dikarya</taxon>
        <taxon>Ascomycota</taxon>
        <taxon>Pezizomycotina</taxon>
        <taxon>Sordariomycetes</taxon>
        <taxon>Xylariomycetidae</taxon>
        <taxon>Xylariales</taxon>
        <taxon>Microdochiaceae</taxon>
        <taxon>Microdochium</taxon>
    </lineage>
</organism>